<reference evidence="2 3" key="1">
    <citation type="submission" date="2016-07" db="EMBL/GenBank/DDBJ databases">
        <title>Pervasive Adenine N6-methylation of Active Genes in Fungi.</title>
        <authorList>
            <consortium name="DOE Joint Genome Institute"/>
            <person name="Mondo S.J."/>
            <person name="Dannebaum R.O."/>
            <person name="Kuo R.C."/>
            <person name="Labutti K."/>
            <person name="Haridas S."/>
            <person name="Kuo A."/>
            <person name="Salamov A."/>
            <person name="Ahrendt S.R."/>
            <person name="Lipzen A."/>
            <person name="Sullivan W."/>
            <person name="Andreopoulos W.B."/>
            <person name="Clum A."/>
            <person name="Lindquist E."/>
            <person name="Daum C."/>
            <person name="Ramamoorthy G.K."/>
            <person name="Gryganskyi A."/>
            <person name="Culley D."/>
            <person name="Magnuson J.K."/>
            <person name="James T.Y."/>
            <person name="O'Malley M.A."/>
            <person name="Stajich J.E."/>
            <person name="Spatafora J.W."/>
            <person name="Visel A."/>
            <person name="Grigoriev I.V."/>
        </authorList>
    </citation>
    <scope>NUCLEOTIDE SEQUENCE [LARGE SCALE GENOMIC DNA]</scope>
    <source>
        <strain evidence="2 3">PL171</strain>
    </source>
</reference>
<sequence length="322" mass="35414">MASSGSHQSGLQPQNPGGTASPAPQTQTAANPQTLEGLRILLSHDQFSSLQDSRRLYGIYRLLHALVFPPITTPTVLSPDLSLELMAEIDRIVIKGMCSSDSFPLGPKPDPTLVLAFLRGLASVSDELNRYRSSTQNNVHLAMATVFKASGTKYRKRWKTNLCGPLPQKTPFPQLSLINAVTKQSFTLEQVNDVPTRFRFSGFRWMRDIMTLIRVEIAKSSASNLDQLSNVTTLMTMLQGSRFQPASEASAKAMHKVLTILADKGDFFTAMISFQEWVQVHSSRQAIIDSDTEEYLLQDVPTPLPTPPPPAPDSVWGDMGGV</sequence>
<proteinExistence type="predicted"/>
<gene>
    <name evidence="2" type="ORF">BCR44DRAFT_98073</name>
</gene>
<feature type="region of interest" description="Disordered" evidence="1">
    <location>
        <begin position="299"/>
        <end position="322"/>
    </location>
</feature>
<feature type="compositionally biased region" description="Pro residues" evidence="1">
    <location>
        <begin position="302"/>
        <end position="312"/>
    </location>
</feature>
<dbReference type="Proteomes" id="UP000193411">
    <property type="component" value="Unassembled WGS sequence"/>
</dbReference>
<evidence type="ECO:0000256" key="1">
    <source>
        <dbReference type="SAM" id="MobiDB-lite"/>
    </source>
</evidence>
<feature type="region of interest" description="Disordered" evidence="1">
    <location>
        <begin position="1"/>
        <end position="28"/>
    </location>
</feature>
<name>A0A1Y2HX29_9FUNG</name>
<organism evidence="2 3">
    <name type="scientific">Catenaria anguillulae PL171</name>
    <dbReference type="NCBI Taxonomy" id="765915"/>
    <lineage>
        <taxon>Eukaryota</taxon>
        <taxon>Fungi</taxon>
        <taxon>Fungi incertae sedis</taxon>
        <taxon>Blastocladiomycota</taxon>
        <taxon>Blastocladiomycetes</taxon>
        <taxon>Blastocladiales</taxon>
        <taxon>Catenariaceae</taxon>
        <taxon>Catenaria</taxon>
    </lineage>
</organism>
<comment type="caution">
    <text evidence="2">The sequence shown here is derived from an EMBL/GenBank/DDBJ whole genome shotgun (WGS) entry which is preliminary data.</text>
</comment>
<keyword evidence="3" id="KW-1185">Reference proteome</keyword>
<accession>A0A1Y2HX29</accession>
<protein>
    <submittedName>
        <fullName evidence="2">Uncharacterized protein</fullName>
    </submittedName>
</protein>
<evidence type="ECO:0000313" key="2">
    <source>
        <dbReference type="EMBL" id="ORZ39177.1"/>
    </source>
</evidence>
<feature type="compositionally biased region" description="Polar residues" evidence="1">
    <location>
        <begin position="1"/>
        <end position="18"/>
    </location>
</feature>
<evidence type="ECO:0000313" key="3">
    <source>
        <dbReference type="Proteomes" id="UP000193411"/>
    </source>
</evidence>
<dbReference type="AlphaFoldDB" id="A0A1Y2HX29"/>
<dbReference type="EMBL" id="MCFL01000006">
    <property type="protein sequence ID" value="ORZ39177.1"/>
    <property type="molecule type" value="Genomic_DNA"/>
</dbReference>